<evidence type="ECO:0000313" key="3">
    <source>
        <dbReference type="Proteomes" id="UP000026961"/>
    </source>
</evidence>
<accession>A0A0E0AB47</accession>
<dbReference type="AlphaFoldDB" id="A0A0E0AB47"/>
<name>A0A0E0AB47_9ORYZ</name>
<dbReference type="EnsemblPlants" id="OGLUM06G20160.1">
    <property type="protein sequence ID" value="OGLUM06G20160.1"/>
    <property type="gene ID" value="OGLUM06G20160"/>
</dbReference>
<dbReference type="Proteomes" id="UP000026961">
    <property type="component" value="Chromosome 6"/>
</dbReference>
<sequence length="135" mass="15770">MEPIREGEGPLRRRAALHRLLEEQHGGGHRRREANYKQRSSTRREAVRRGHRRKRERAVEMGQEAFVPHVFAACDMPLLSRVFDSLYDKRTRSIDPIRVCFERFLLSCMEATVVLSHCNVRPLILVVAVTKKDDH</sequence>
<reference evidence="2" key="2">
    <citation type="submission" date="2018-05" db="EMBL/GenBank/DDBJ databases">
        <title>OgluRS3 (Oryza glumaepatula Reference Sequence Version 3).</title>
        <authorList>
            <person name="Zhang J."/>
            <person name="Kudrna D."/>
            <person name="Lee S."/>
            <person name="Talag J."/>
            <person name="Welchert J."/>
            <person name="Wing R.A."/>
        </authorList>
    </citation>
    <scope>NUCLEOTIDE SEQUENCE [LARGE SCALE GENOMIC DNA]</scope>
</reference>
<proteinExistence type="predicted"/>
<dbReference type="HOGENOM" id="CLU_1888980_0_0_1"/>
<protein>
    <submittedName>
        <fullName evidence="2">Uncharacterized protein</fullName>
    </submittedName>
</protein>
<reference evidence="2" key="1">
    <citation type="submission" date="2015-04" db="UniProtKB">
        <authorList>
            <consortium name="EnsemblPlants"/>
        </authorList>
    </citation>
    <scope>IDENTIFICATION</scope>
</reference>
<feature type="region of interest" description="Disordered" evidence="1">
    <location>
        <begin position="21"/>
        <end position="56"/>
    </location>
</feature>
<evidence type="ECO:0000313" key="2">
    <source>
        <dbReference type="EnsemblPlants" id="OGLUM06G20160.1"/>
    </source>
</evidence>
<organism evidence="2">
    <name type="scientific">Oryza glumipatula</name>
    <dbReference type="NCBI Taxonomy" id="40148"/>
    <lineage>
        <taxon>Eukaryota</taxon>
        <taxon>Viridiplantae</taxon>
        <taxon>Streptophyta</taxon>
        <taxon>Embryophyta</taxon>
        <taxon>Tracheophyta</taxon>
        <taxon>Spermatophyta</taxon>
        <taxon>Magnoliopsida</taxon>
        <taxon>Liliopsida</taxon>
        <taxon>Poales</taxon>
        <taxon>Poaceae</taxon>
        <taxon>BOP clade</taxon>
        <taxon>Oryzoideae</taxon>
        <taxon>Oryzeae</taxon>
        <taxon>Oryzinae</taxon>
        <taxon>Oryza</taxon>
    </lineage>
</organism>
<dbReference type="Gramene" id="OGLUM06G20160.1">
    <property type="protein sequence ID" value="OGLUM06G20160.1"/>
    <property type="gene ID" value="OGLUM06G20160"/>
</dbReference>
<evidence type="ECO:0000256" key="1">
    <source>
        <dbReference type="SAM" id="MobiDB-lite"/>
    </source>
</evidence>
<keyword evidence="3" id="KW-1185">Reference proteome</keyword>